<dbReference type="Proteomes" id="UP000319700">
    <property type="component" value="Unassembled WGS sequence"/>
</dbReference>
<dbReference type="EMBL" id="RCZH01000029">
    <property type="protein sequence ID" value="TPG31360.1"/>
    <property type="molecule type" value="Genomic_DNA"/>
</dbReference>
<keyword evidence="1" id="KW-0472">Membrane</keyword>
<organism evidence="2 3">
    <name type="scientific">Flavobacterium pectinovorum</name>
    <dbReference type="NCBI Taxonomy" id="29533"/>
    <lineage>
        <taxon>Bacteria</taxon>
        <taxon>Pseudomonadati</taxon>
        <taxon>Bacteroidota</taxon>
        <taxon>Flavobacteriia</taxon>
        <taxon>Flavobacteriales</taxon>
        <taxon>Flavobacteriaceae</taxon>
        <taxon>Flavobacterium</taxon>
    </lineage>
</organism>
<feature type="transmembrane region" description="Helical" evidence="1">
    <location>
        <begin position="27"/>
        <end position="48"/>
    </location>
</feature>
<feature type="transmembrane region" description="Helical" evidence="1">
    <location>
        <begin position="117"/>
        <end position="137"/>
    </location>
</feature>
<keyword evidence="1" id="KW-1133">Transmembrane helix</keyword>
<keyword evidence="1" id="KW-0812">Transmembrane</keyword>
<evidence type="ECO:0000256" key="1">
    <source>
        <dbReference type="SAM" id="Phobius"/>
    </source>
</evidence>
<dbReference type="RefSeq" id="WP_140511987.1">
    <property type="nucleotide sequence ID" value="NZ_RCZH01000029.1"/>
</dbReference>
<name>A0A502E4J9_9FLAO</name>
<proteinExistence type="predicted"/>
<feature type="transmembrane region" description="Helical" evidence="1">
    <location>
        <begin position="90"/>
        <end position="110"/>
    </location>
</feature>
<comment type="caution">
    <text evidence="2">The sequence shown here is derived from an EMBL/GenBank/DDBJ whole genome shotgun (WGS) entry which is preliminary data.</text>
</comment>
<protein>
    <submittedName>
        <fullName evidence="2">Uncharacterized protein</fullName>
    </submittedName>
</protein>
<keyword evidence="3" id="KW-1185">Reference proteome</keyword>
<feature type="transmembrane region" description="Helical" evidence="1">
    <location>
        <begin position="60"/>
        <end position="78"/>
    </location>
</feature>
<reference evidence="2 3" key="1">
    <citation type="journal article" date="2019" name="Environ. Microbiol.">
        <title>Species interactions and distinct microbial communities in high Arctic permafrost affected cryosols are associated with the CH4 and CO2 gas fluxes.</title>
        <authorList>
            <person name="Altshuler I."/>
            <person name="Hamel J."/>
            <person name="Turney S."/>
            <person name="Magnuson E."/>
            <person name="Levesque R."/>
            <person name="Greer C."/>
            <person name="Whyte L.G."/>
        </authorList>
    </citation>
    <scope>NUCLEOTIDE SEQUENCE [LARGE SCALE GENOMIC DNA]</scope>
    <source>
        <strain evidence="2 3">42</strain>
    </source>
</reference>
<accession>A0A502E4J9</accession>
<feature type="transmembrane region" description="Helical" evidence="1">
    <location>
        <begin position="149"/>
        <end position="168"/>
    </location>
</feature>
<gene>
    <name evidence="2" type="ORF">EAH81_26910</name>
</gene>
<evidence type="ECO:0000313" key="3">
    <source>
        <dbReference type="Proteomes" id="UP000319700"/>
    </source>
</evidence>
<evidence type="ECO:0000313" key="2">
    <source>
        <dbReference type="EMBL" id="TPG31360.1"/>
    </source>
</evidence>
<sequence length="172" mass="19832">MRRIISLGLIVVFSFLMMDFSSFTPIYFLLFLPGFLFGISVIIPRLFPDVFKNFKRLLRTLIYYILLWCFSIIVMSSLQILTNSINDKTPYLIVGTLTGMAMSFLVDFQFGFENKKVAYISITVLSILSCLIFDYYYPNPGDKELYTGIQIFIWNTMVGLGLTLNKTVNKTL</sequence>
<dbReference type="AlphaFoldDB" id="A0A502E4J9"/>